<comment type="similarity">
    <text evidence="3">Belongs to the P-Pant transferase superfamily. EntD family.</text>
</comment>
<evidence type="ECO:0000256" key="13">
    <source>
        <dbReference type="PIRSR" id="PIRSR603542-2"/>
    </source>
</evidence>
<evidence type="ECO:0000256" key="10">
    <source>
        <dbReference type="ARBA" id="ARBA00049176"/>
    </source>
</evidence>
<keyword evidence="6 17" id="KW-0808">Transferase</keyword>
<comment type="subunit">
    <text evidence="4">EntB, EntD, EntE, and EntF form a multienzyme complex called enterobactin synthase.</text>
</comment>
<evidence type="ECO:0000256" key="14">
    <source>
        <dbReference type="SAM" id="MobiDB-lite"/>
    </source>
</evidence>
<evidence type="ECO:0000256" key="4">
    <source>
        <dbReference type="ARBA" id="ARBA00011503"/>
    </source>
</evidence>
<dbReference type="Pfam" id="PF01648">
    <property type="entry name" value="ACPS"/>
    <property type="match status" value="1"/>
</dbReference>
<dbReference type="EMBL" id="LJQA01000080">
    <property type="protein sequence ID" value="KPX00730.1"/>
    <property type="molecule type" value="Genomic_DNA"/>
</dbReference>
<evidence type="ECO:0000313" key="17">
    <source>
        <dbReference type="EMBL" id="KPX00730.1"/>
    </source>
</evidence>
<evidence type="ECO:0000259" key="16">
    <source>
        <dbReference type="Pfam" id="PF17837"/>
    </source>
</evidence>
<evidence type="ECO:0000256" key="9">
    <source>
        <dbReference type="ARBA" id="ARBA00031996"/>
    </source>
</evidence>
<feature type="domain" description="4'-phosphopantetheinyl transferase N-terminal" evidence="16">
    <location>
        <begin position="120"/>
        <end position="183"/>
    </location>
</feature>
<feature type="binding site" evidence="12">
    <location>
        <begin position="172"/>
        <end position="173"/>
    </location>
    <ligand>
        <name>CoA</name>
        <dbReference type="ChEBI" id="CHEBI:57287"/>
    </ligand>
</feature>
<protein>
    <recommendedName>
        <fullName evidence="5">Enterobactin synthase component D</fullName>
    </recommendedName>
    <alternativeName>
        <fullName evidence="8">4'-phosphopantetheinyl transferase EntD</fullName>
    </alternativeName>
    <alternativeName>
        <fullName evidence="9">Enterochelin synthase D</fullName>
    </alternativeName>
</protein>
<organism evidence="17 18">
    <name type="scientific">Pseudomonas syringae pv. cerasicola</name>
    <dbReference type="NCBI Taxonomy" id="264451"/>
    <lineage>
        <taxon>Bacteria</taxon>
        <taxon>Pseudomonadati</taxon>
        <taxon>Pseudomonadota</taxon>
        <taxon>Gammaproteobacteria</taxon>
        <taxon>Pseudomonadales</taxon>
        <taxon>Pseudomonadaceae</taxon>
        <taxon>Pseudomonas</taxon>
        <taxon>Pseudomonas syringae</taxon>
    </lineage>
</organism>
<gene>
    <name evidence="17" type="ORF">ALO50_02172</name>
</gene>
<dbReference type="PRINTS" id="PR01399">
    <property type="entry name" value="ENTSNTHTASED"/>
</dbReference>
<evidence type="ECO:0000259" key="15">
    <source>
        <dbReference type="Pfam" id="PF01648"/>
    </source>
</evidence>
<evidence type="ECO:0000256" key="3">
    <source>
        <dbReference type="ARBA" id="ARBA00008342"/>
    </source>
</evidence>
<feature type="compositionally biased region" description="Polar residues" evidence="14">
    <location>
        <begin position="1"/>
        <end position="11"/>
    </location>
</feature>
<dbReference type="Proteomes" id="UP000050356">
    <property type="component" value="Unassembled WGS sequence"/>
</dbReference>
<evidence type="ECO:0000313" key="18">
    <source>
        <dbReference type="Proteomes" id="UP000050356"/>
    </source>
</evidence>
<evidence type="ECO:0000256" key="1">
    <source>
        <dbReference type="ARBA" id="ARBA00003937"/>
    </source>
</evidence>
<feature type="binding site" evidence="12">
    <location>
        <position position="136"/>
    </location>
    <ligand>
        <name>CoA</name>
        <dbReference type="ChEBI" id="CHEBI:57287"/>
    </ligand>
</feature>
<dbReference type="UniPathway" id="UPA00017"/>
<dbReference type="GO" id="GO:0009366">
    <property type="term" value="C:enterobactin synthetase complex"/>
    <property type="evidence" value="ECO:0007669"/>
    <property type="project" value="InterPro"/>
</dbReference>
<dbReference type="PANTHER" id="PTHR38096:SF1">
    <property type="entry name" value="ENTEROBACTIN SYNTHASE COMPONENT D"/>
    <property type="match status" value="1"/>
</dbReference>
<comment type="caution">
    <text evidence="17">The sequence shown here is derived from an EMBL/GenBank/DDBJ whole genome shotgun (WGS) entry which is preliminary data.</text>
</comment>
<feature type="binding site" evidence="13">
    <location>
        <position position="194"/>
    </location>
    <ligand>
        <name>Mg(2+)</name>
        <dbReference type="ChEBI" id="CHEBI:18420"/>
    </ligand>
</feature>
<comment type="cofactor">
    <cofactor evidence="13">
        <name>Mg(2+)</name>
        <dbReference type="ChEBI" id="CHEBI:18420"/>
    </cofactor>
</comment>
<comment type="function">
    <text evidence="1">Involved in the biosynthesis of the siderophore enterobactin (enterochelin), which is a macrocyclic trimeric lactone of N-(2,3-dihydroxybenzoyl)-serine. The serine trilactone serves as a scaffolding for the three catechol functionalities that provide hexadentate coordination for the tightly ligated iron(2+) atoms. Plays an essential role in the assembly of the enterobactin by catalyzing the transfer of the 4'-phosphopantetheine (Ppant) moiety from coenzyme A to the apo-domains of both EntB (ArCP domain) and EntF (PCP domain) to yield their holo-forms which make them competent for the activation of 2,3-dihydroxybenzoate (DHB) and L-serine, respectively.</text>
</comment>
<evidence type="ECO:0000256" key="12">
    <source>
        <dbReference type="PIRSR" id="PIRSR603542-1"/>
    </source>
</evidence>
<comment type="catalytic activity">
    <reaction evidence="11">
        <text>apo-[peptidyl-carrier protein] + CoA = holo-[peptidyl-carrier protein] + adenosine 3',5'-bisphosphate + H(+)</text>
        <dbReference type="Rhea" id="RHEA:46228"/>
        <dbReference type="Rhea" id="RHEA-COMP:11479"/>
        <dbReference type="Rhea" id="RHEA-COMP:11480"/>
        <dbReference type="ChEBI" id="CHEBI:15378"/>
        <dbReference type="ChEBI" id="CHEBI:29999"/>
        <dbReference type="ChEBI" id="CHEBI:57287"/>
        <dbReference type="ChEBI" id="CHEBI:58343"/>
        <dbReference type="ChEBI" id="CHEBI:64479"/>
    </reaction>
</comment>
<dbReference type="PATRIC" id="fig|264451.4.peg.3018"/>
<feature type="binding site" evidence="12">
    <location>
        <position position="128"/>
    </location>
    <ligand>
        <name>CoA</name>
        <dbReference type="ChEBI" id="CHEBI:57287"/>
    </ligand>
</feature>
<feature type="binding site" evidence="12">
    <location>
        <position position="244"/>
    </location>
    <ligand>
        <name>CoA</name>
        <dbReference type="ChEBI" id="CHEBI:57287"/>
    </ligand>
</feature>
<dbReference type="GO" id="GO:0008897">
    <property type="term" value="F:holo-[acyl-carrier-protein] synthase activity"/>
    <property type="evidence" value="ECO:0007669"/>
    <property type="project" value="InterPro"/>
</dbReference>
<evidence type="ECO:0000256" key="8">
    <source>
        <dbReference type="ARBA" id="ARBA00029894"/>
    </source>
</evidence>
<feature type="region of interest" description="Disordered" evidence="14">
    <location>
        <begin position="1"/>
        <end position="33"/>
    </location>
</feature>
<evidence type="ECO:0000256" key="2">
    <source>
        <dbReference type="ARBA" id="ARBA00004993"/>
    </source>
</evidence>
<dbReference type="AlphaFoldDB" id="A0A0P9NTM5"/>
<keyword evidence="7" id="KW-0259">Enterobactin biosynthesis</keyword>
<evidence type="ECO:0000256" key="7">
    <source>
        <dbReference type="ARBA" id="ARBA00023191"/>
    </source>
</evidence>
<keyword evidence="13" id="KW-0460">Magnesium</keyword>
<dbReference type="InterPro" id="IPR041354">
    <property type="entry name" value="4PPT_N"/>
</dbReference>
<dbReference type="InterPro" id="IPR037143">
    <property type="entry name" value="4-PPantetheinyl_Trfase_dom_sf"/>
</dbReference>
<feature type="non-terminal residue" evidence="17">
    <location>
        <position position="1"/>
    </location>
</feature>
<evidence type="ECO:0000256" key="11">
    <source>
        <dbReference type="ARBA" id="ARBA00049191"/>
    </source>
</evidence>
<feature type="binding site" evidence="12">
    <location>
        <position position="194"/>
    </location>
    <ligand>
        <name>CoA</name>
        <dbReference type="ChEBI" id="CHEBI:57287"/>
    </ligand>
</feature>
<feature type="binding site" evidence="13">
    <location>
        <position position="196"/>
    </location>
    <ligand>
        <name>Mg(2+)</name>
        <dbReference type="ChEBI" id="CHEBI:18420"/>
    </ligand>
</feature>
<comment type="catalytic activity">
    <reaction evidence="10">
        <text>apo-[aryl-carrier protein] + CoA = holo-[aryl-carrier protein] + adenosine 3',5'-bisphosphate + H(+)</text>
        <dbReference type="Rhea" id="RHEA:48404"/>
        <dbReference type="Rhea" id="RHEA-COMP:15903"/>
        <dbReference type="Rhea" id="RHEA-COMP:17557"/>
        <dbReference type="ChEBI" id="CHEBI:15378"/>
        <dbReference type="ChEBI" id="CHEBI:29999"/>
        <dbReference type="ChEBI" id="CHEBI:57287"/>
        <dbReference type="ChEBI" id="CHEBI:58343"/>
        <dbReference type="ChEBI" id="CHEBI:64479"/>
    </reaction>
</comment>
<sequence>VAKRTQSVQNCTRRRATHGGATHDSCDDRSSRSSVGMQVSTLCVVKRTQMLPVPFPPTHSPGKMPPMTRLSDLPICCPELIRHWPLPQALPGAVLVSGHFDPLKLVDGDFQRCELQMPASIQRSVAKRQTEFLAGRLCAREAMRQLDGRLHVPVVGEDRAPVWPADVCGSITHSTGWAAAVVANKRQWRGLGLDTENLLSHERASRLAGEILTAAELADMAAGAQDQVALRVTLTFSIKEALFKALYPIVQKRFYFEDAQLLEWSADGSARLRLLIDLSSEWHAGKELDGQFSVLGDHLLSLVAVEG</sequence>
<evidence type="ECO:0000256" key="6">
    <source>
        <dbReference type="ARBA" id="ARBA00022679"/>
    </source>
</evidence>
<name>A0A0P9NTM5_PSESX</name>
<dbReference type="SUPFAM" id="SSF56214">
    <property type="entry name" value="4'-phosphopantetheinyl transferase"/>
    <property type="match status" value="1"/>
</dbReference>
<proteinExistence type="inferred from homology"/>
<feature type="domain" description="4'-phosphopantetheinyl transferase" evidence="15">
    <location>
        <begin position="190"/>
        <end position="290"/>
    </location>
</feature>
<reference evidence="17 18" key="1">
    <citation type="submission" date="2015-09" db="EMBL/GenBank/DDBJ databases">
        <title>Genome announcement of multiple Pseudomonas syringae strains.</title>
        <authorList>
            <person name="Thakur S."/>
            <person name="Wang P.W."/>
            <person name="Gong Y."/>
            <person name="Weir B.S."/>
            <person name="Guttman D.S."/>
        </authorList>
    </citation>
    <scope>NUCLEOTIDE SEQUENCE [LARGE SCALE GENOMIC DNA]</scope>
    <source>
        <strain evidence="17 18">ICMP17524</strain>
    </source>
</reference>
<comment type="pathway">
    <text evidence="2">Siderophore biosynthesis; enterobactin biosynthesis.</text>
</comment>
<dbReference type="FunFam" id="3.90.470.20:FF:000024">
    <property type="entry name" value="Siderophore biosynthesis protein"/>
    <property type="match status" value="1"/>
</dbReference>
<dbReference type="PANTHER" id="PTHR38096">
    <property type="entry name" value="ENTEROBACTIN SYNTHASE COMPONENT D"/>
    <property type="match status" value="1"/>
</dbReference>
<feature type="binding site" evidence="12">
    <location>
        <position position="240"/>
    </location>
    <ligand>
        <name>CoA</name>
        <dbReference type="ChEBI" id="CHEBI:57287"/>
    </ligand>
</feature>
<keyword evidence="13" id="KW-0479">Metal-binding</keyword>
<dbReference type="GO" id="GO:0009239">
    <property type="term" value="P:enterobactin biosynthetic process"/>
    <property type="evidence" value="ECO:0007669"/>
    <property type="project" value="UniProtKB-UniPathway"/>
</dbReference>
<accession>A0A0P9NTM5</accession>
<dbReference type="GO" id="GO:0005886">
    <property type="term" value="C:plasma membrane"/>
    <property type="evidence" value="ECO:0007669"/>
    <property type="project" value="TreeGrafter"/>
</dbReference>
<dbReference type="Gene3D" id="3.90.470.20">
    <property type="entry name" value="4'-phosphopantetheinyl transferase domain"/>
    <property type="match status" value="1"/>
</dbReference>
<dbReference type="InterPro" id="IPR008278">
    <property type="entry name" value="4-PPantetheinyl_Trfase_dom"/>
</dbReference>
<dbReference type="InterPro" id="IPR003542">
    <property type="entry name" value="Enbac_synth_compD-like"/>
</dbReference>
<evidence type="ECO:0000256" key="5">
    <source>
        <dbReference type="ARBA" id="ARBA00019087"/>
    </source>
</evidence>
<dbReference type="GO" id="GO:0000287">
    <property type="term" value="F:magnesium ion binding"/>
    <property type="evidence" value="ECO:0007669"/>
    <property type="project" value="InterPro"/>
</dbReference>
<dbReference type="Pfam" id="PF17837">
    <property type="entry name" value="4PPT_N"/>
    <property type="match status" value="1"/>
</dbReference>